<gene>
    <name evidence="4" type="ORF">FEM33_10415</name>
</gene>
<sequence>MKTVLVIEDNLDIRENTAEMLELEGFDVITAEDGLQGLELAGKHCPDVILCDIMMPKMNGYEVLKQLKENEKTVNIPFIYASASVEKKEVKHAMQLGADAYIRKPFDLNELMELVSKFTDK</sequence>
<keyword evidence="1 2" id="KW-0597">Phosphoprotein</keyword>
<feature type="domain" description="Response regulatory" evidence="3">
    <location>
        <begin position="3"/>
        <end position="119"/>
    </location>
</feature>
<dbReference type="PROSITE" id="PS50110">
    <property type="entry name" value="RESPONSE_REGULATORY"/>
    <property type="match status" value="1"/>
</dbReference>
<dbReference type="PANTHER" id="PTHR44591:SF3">
    <property type="entry name" value="RESPONSE REGULATORY DOMAIN-CONTAINING PROTEIN"/>
    <property type="match status" value="1"/>
</dbReference>
<feature type="modified residue" description="4-aspartylphosphate" evidence="2">
    <location>
        <position position="52"/>
    </location>
</feature>
<dbReference type="PANTHER" id="PTHR44591">
    <property type="entry name" value="STRESS RESPONSE REGULATOR PROTEIN 1"/>
    <property type="match status" value="1"/>
</dbReference>
<comment type="caution">
    <text evidence="4">The sequence shown here is derived from an EMBL/GenBank/DDBJ whole genome shotgun (WGS) entry which is preliminary data.</text>
</comment>
<dbReference type="Proteomes" id="UP000323994">
    <property type="component" value="Unassembled WGS sequence"/>
</dbReference>
<evidence type="ECO:0000256" key="1">
    <source>
        <dbReference type="ARBA" id="ARBA00022553"/>
    </source>
</evidence>
<dbReference type="SUPFAM" id="SSF52172">
    <property type="entry name" value="CheY-like"/>
    <property type="match status" value="1"/>
</dbReference>
<evidence type="ECO:0000313" key="5">
    <source>
        <dbReference type="Proteomes" id="UP000323994"/>
    </source>
</evidence>
<accession>A0A5M8QU99</accession>
<proteinExistence type="predicted"/>
<protein>
    <submittedName>
        <fullName evidence="4">Response regulator</fullName>
    </submittedName>
</protein>
<evidence type="ECO:0000256" key="2">
    <source>
        <dbReference type="PROSITE-ProRule" id="PRU00169"/>
    </source>
</evidence>
<dbReference type="AlphaFoldDB" id="A0A5M8QU99"/>
<evidence type="ECO:0000313" key="4">
    <source>
        <dbReference type="EMBL" id="KAA6439855.1"/>
    </source>
</evidence>
<organism evidence="4 5">
    <name type="scientific">Dyadobacter flavalbus</name>
    <dbReference type="NCBI Taxonomy" id="2579942"/>
    <lineage>
        <taxon>Bacteria</taxon>
        <taxon>Pseudomonadati</taxon>
        <taxon>Bacteroidota</taxon>
        <taxon>Cytophagia</taxon>
        <taxon>Cytophagales</taxon>
        <taxon>Spirosomataceae</taxon>
        <taxon>Dyadobacter</taxon>
    </lineage>
</organism>
<name>A0A5M8QU99_9BACT</name>
<evidence type="ECO:0000259" key="3">
    <source>
        <dbReference type="PROSITE" id="PS50110"/>
    </source>
</evidence>
<dbReference type="EMBL" id="VBSN01000030">
    <property type="protein sequence ID" value="KAA6439855.1"/>
    <property type="molecule type" value="Genomic_DNA"/>
</dbReference>
<dbReference type="GO" id="GO:0000160">
    <property type="term" value="P:phosphorelay signal transduction system"/>
    <property type="evidence" value="ECO:0007669"/>
    <property type="project" value="InterPro"/>
</dbReference>
<dbReference type="InterPro" id="IPR050595">
    <property type="entry name" value="Bact_response_regulator"/>
</dbReference>
<reference evidence="4 5" key="1">
    <citation type="submission" date="2019-05" db="EMBL/GenBank/DDBJ databases">
        <authorList>
            <person name="Qu J.-H."/>
        </authorList>
    </citation>
    <scope>NUCLEOTIDE SEQUENCE [LARGE SCALE GENOMIC DNA]</scope>
    <source>
        <strain evidence="4 5">NS28</strain>
    </source>
</reference>
<dbReference type="CDD" id="cd00156">
    <property type="entry name" value="REC"/>
    <property type="match status" value="1"/>
</dbReference>
<keyword evidence="5" id="KW-1185">Reference proteome</keyword>
<dbReference type="SMART" id="SM00448">
    <property type="entry name" value="REC"/>
    <property type="match status" value="1"/>
</dbReference>
<dbReference type="OrthoDB" id="9789181at2"/>
<dbReference type="Gene3D" id="3.40.50.2300">
    <property type="match status" value="1"/>
</dbReference>
<dbReference type="InterPro" id="IPR011006">
    <property type="entry name" value="CheY-like_superfamily"/>
</dbReference>
<dbReference type="Pfam" id="PF00072">
    <property type="entry name" value="Response_reg"/>
    <property type="match status" value="1"/>
</dbReference>
<dbReference type="InterPro" id="IPR001789">
    <property type="entry name" value="Sig_transdc_resp-reg_receiver"/>
</dbReference>
<dbReference type="RefSeq" id="WP_139012003.1">
    <property type="nucleotide sequence ID" value="NZ_VBSN01000030.1"/>
</dbReference>